<dbReference type="EMBL" id="NKHF01000013">
    <property type="protein sequence ID" value="PCK33191.1"/>
    <property type="molecule type" value="Genomic_DNA"/>
</dbReference>
<dbReference type="Proteomes" id="UP000228621">
    <property type="component" value="Unassembled WGS sequence"/>
</dbReference>
<comment type="caution">
    <text evidence="2">The sequence shown here is derived from an EMBL/GenBank/DDBJ whole genome shotgun (WGS) entry which is preliminary data.</text>
</comment>
<sequence>MMTDEITVLPGSESAMTCGVNLPLGTLLLNSVFKEEVSDGMPLTYLEKSYKNIKGTKAVSLNETLYDSTSRLFKTVSDFQNSTKRSYGGKLAFGGLSLGSGIKITNTQRCVQEESRSFAIQNGHLIAYQSERIDTSITNDEFINAYNNLPTQLTSDNFSQFETFFETWGTHYVVKGKFGGFFSMITYIDENDITRENTKKIERDVSIGFEKNTDSASFSSEQAKENIERNSETLKNVSVRYFSLGGGELSNLNTFLSSCRKSPVFMLNDSESSTCEFAPLSTLISDDKRETAFNEALKKYAGLVYMRNGMVGSYTPIDTSLSTQSEHCQFVLSTFSNSAADWIDSNGTISVKTPEQSSIVRSYASISSFTDDKKQFDELGLTSGFTPYRANERYLATSNVKYRGRSNPEQVSAYRFGYPALLGFGDWRDETGTYHDGSEINLTIEQDGFISFALSFHKEFLSSQHRGSVSIVVYVNSDVATATTIFGPKKESGNVLASSCSVPVKTNDTVIAKVIFNESDPTLQKAGINIDWSYIPMISEGIAHLGSPIAQRNGVKVEAVTDGFLSVVLNAQSTGNVSWKADAFCARNPAELMTPEEMRRDPYKALELSLVHAHASQIKTPYPTNTPWASFLLPIPKGNWYLVSADGYDGHKKLDSLPIIQFYPLLAMD</sequence>
<feature type="domain" description="MACPF" evidence="1">
    <location>
        <begin position="1"/>
        <end position="308"/>
    </location>
</feature>
<protein>
    <recommendedName>
        <fullName evidence="1">MACPF domain-containing protein</fullName>
    </recommendedName>
</protein>
<dbReference type="AlphaFoldDB" id="A0A2A5JV72"/>
<accession>A0A2A5JV72</accession>
<reference evidence="3" key="1">
    <citation type="journal article" date="2019" name="Genome Announc.">
        <title>Draft Genome Sequence of Pseudoalteromonas piscicida Strain 36Y ROTHPW, an Hypersaline Seawater Isolate from the South Coast of Sonora, Mexico.</title>
        <authorList>
            <person name="Sanchez-Diaz R."/>
            <person name="Molina-Garza Z.J."/>
            <person name="Cruz-Suarez L.E."/>
            <person name="Selvin J."/>
            <person name="Kiran G.S."/>
            <person name="Ibarra-Gamez J.C."/>
            <person name="Gomez-Gil B."/>
            <person name="Galaviz-Silva L."/>
        </authorList>
    </citation>
    <scope>NUCLEOTIDE SEQUENCE [LARGE SCALE GENOMIC DNA]</scope>
    <source>
        <strain evidence="3">36Y_RITHPW</strain>
    </source>
</reference>
<proteinExistence type="predicted"/>
<dbReference type="SMART" id="SM00457">
    <property type="entry name" value="MACPF"/>
    <property type="match status" value="1"/>
</dbReference>
<dbReference type="InterPro" id="IPR020864">
    <property type="entry name" value="MACPF"/>
</dbReference>
<dbReference type="RefSeq" id="WP_099640695.1">
    <property type="nucleotide sequence ID" value="NZ_NKHF01000013.1"/>
</dbReference>
<evidence type="ECO:0000313" key="3">
    <source>
        <dbReference type="Proteomes" id="UP000228621"/>
    </source>
</evidence>
<keyword evidence="3" id="KW-1185">Reference proteome</keyword>
<dbReference type="PROSITE" id="PS51412">
    <property type="entry name" value="MACPF_2"/>
    <property type="match status" value="1"/>
</dbReference>
<organism evidence="2 3">
    <name type="scientific">Pseudoalteromonas piscicida</name>
    <dbReference type="NCBI Taxonomy" id="43662"/>
    <lineage>
        <taxon>Bacteria</taxon>
        <taxon>Pseudomonadati</taxon>
        <taxon>Pseudomonadota</taxon>
        <taxon>Gammaproteobacteria</taxon>
        <taxon>Alteromonadales</taxon>
        <taxon>Pseudoalteromonadaceae</taxon>
        <taxon>Pseudoalteromonas</taxon>
    </lineage>
</organism>
<evidence type="ECO:0000259" key="1">
    <source>
        <dbReference type="PROSITE" id="PS51412"/>
    </source>
</evidence>
<name>A0A2A5JV72_PSEO7</name>
<dbReference type="Pfam" id="PF01823">
    <property type="entry name" value="MACPF"/>
    <property type="match status" value="1"/>
</dbReference>
<evidence type="ECO:0000313" key="2">
    <source>
        <dbReference type="EMBL" id="PCK33191.1"/>
    </source>
</evidence>
<gene>
    <name evidence="2" type="ORF">CEX98_03240</name>
</gene>